<dbReference type="InterPro" id="IPR012338">
    <property type="entry name" value="Beta-lactam/transpept-like"/>
</dbReference>
<evidence type="ECO:0000259" key="3">
    <source>
        <dbReference type="Pfam" id="PF16640"/>
    </source>
</evidence>
<dbReference type="InterPro" id="IPR000871">
    <property type="entry name" value="Beta-lactam_class-A"/>
</dbReference>
<feature type="signal peptide" evidence="1">
    <location>
        <begin position="1"/>
        <end position="33"/>
    </location>
</feature>
<reference evidence="4 5" key="1">
    <citation type="journal article" date="2019" name="Int. J. Syst. Evol. Microbiol.">
        <title>The Global Catalogue of Microorganisms (GCM) 10K type strain sequencing project: providing services to taxonomists for standard genome sequencing and annotation.</title>
        <authorList>
            <consortium name="The Broad Institute Genomics Platform"/>
            <consortium name="The Broad Institute Genome Sequencing Center for Infectious Disease"/>
            <person name="Wu L."/>
            <person name="Ma J."/>
        </authorList>
    </citation>
    <scope>NUCLEOTIDE SEQUENCE [LARGE SCALE GENOMIC DNA]</scope>
    <source>
        <strain evidence="4 5">JCM 13008</strain>
    </source>
</reference>
<protein>
    <recommendedName>
        <fullName evidence="6">Beta-lactamase</fullName>
    </recommendedName>
</protein>
<dbReference type="PANTHER" id="PTHR35333:SF3">
    <property type="entry name" value="BETA-LACTAMASE-TYPE TRANSPEPTIDASE FOLD CONTAINING PROTEIN"/>
    <property type="match status" value="1"/>
</dbReference>
<evidence type="ECO:0008006" key="6">
    <source>
        <dbReference type="Google" id="ProtNLM"/>
    </source>
</evidence>
<accession>A0ABN1TTS6</accession>
<evidence type="ECO:0000313" key="5">
    <source>
        <dbReference type="Proteomes" id="UP001501581"/>
    </source>
</evidence>
<dbReference type="InterPro" id="IPR013783">
    <property type="entry name" value="Ig-like_fold"/>
</dbReference>
<dbReference type="EMBL" id="BAAALG010000007">
    <property type="protein sequence ID" value="GAA1100382.1"/>
    <property type="molecule type" value="Genomic_DNA"/>
</dbReference>
<dbReference type="SUPFAM" id="SSF56601">
    <property type="entry name" value="beta-lactamase/transpeptidase-like"/>
    <property type="match status" value="1"/>
</dbReference>
<sequence>MTSRTRARRLAATVALTLTTGLLAGTGISGASAAPAKVEPSTWPTLAAALQPVIDDAERRGVEMGLFVADLDGAFGGARLHLGEQGRFTTASTIKLSLAATVMHQVESGTLSLEDVVTLQPADLVGGSGVLKNNPFPQDVTVGRMLDLMITVSDNTATNKLVDVVGGHGPINALSQDAGIAKEDLHFGRKMFGAIVLPDGDIWATPAGFEQLLDLFYATAEGSPNAGFLSVASAEHILALMQRQQVKTKLGTAVPPGVVAHKTGENDTVSHDLGYFLIPGRDLAIGVFTRNERGYASAAWAAIAEPYVQKVAALVYAEQLRGATPMRSTTKLTLSKKRQVKGKKPVTAKVTVRAAVGTPTGKVLVRVGGKKVALVTLKAGVAAVRLPKRLAVGNQRIAVSYQATNRFAYAASSATAALKVTKR</sequence>
<dbReference type="Pfam" id="PF13354">
    <property type="entry name" value="Beta-lactamase2"/>
    <property type="match status" value="1"/>
</dbReference>
<feature type="domain" description="Bacterial Ig-like" evidence="3">
    <location>
        <begin position="337"/>
        <end position="420"/>
    </location>
</feature>
<proteinExistence type="predicted"/>
<keyword evidence="1" id="KW-0732">Signal</keyword>
<dbReference type="InterPro" id="IPR045155">
    <property type="entry name" value="Beta-lactam_cat"/>
</dbReference>
<evidence type="ECO:0000256" key="1">
    <source>
        <dbReference type="SAM" id="SignalP"/>
    </source>
</evidence>
<dbReference type="PANTHER" id="PTHR35333">
    <property type="entry name" value="BETA-LACTAMASE"/>
    <property type="match status" value="1"/>
</dbReference>
<organism evidence="4 5">
    <name type="scientific">Nocardioides dubius</name>
    <dbReference type="NCBI Taxonomy" id="317019"/>
    <lineage>
        <taxon>Bacteria</taxon>
        <taxon>Bacillati</taxon>
        <taxon>Actinomycetota</taxon>
        <taxon>Actinomycetes</taxon>
        <taxon>Propionibacteriales</taxon>
        <taxon>Nocardioidaceae</taxon>
        <taxon>Nocardioides</taxon>
    </lineage>
</organism>
<feature type="domain" description="Beta-lactamase class A catalytic" evidence="2">
    <location>
        <begin position="65"/>
        <end position="289"/>
    </location>
</feature>
<keyword evidence="5" id="KW-1185">Reference proteome</keyword>
<dbReference type="InterPro" id="IPR032109">
    <property type="entry name" value="Big_3_5"/>
</dbReference>
<dbReference type="Pfam" id="PF16640">
    <property type="entry name" value="Big_3_5"/>
    <property type="match status" value="1"/>
</dbReference>
<evidence type="ECO:0000259" key="2">
    <source>
        <dbReference type="Pfam" id="PF13354"/>
    </source>
</evidence>
<dbReference type="Proteomes" id="UP001501581">
    <property type="component" value="Unassembled WGS sequence"/>
</dbReference>
<evidence type="ECO:0000313" key="4">
    <source>
        <dbReference type="EMBL" id="GAA1100382.1"/>
    </source>
</evidence>
<comment type="caution">
    <text evidence="4">The sequence shown here is derived from an EMBL/GenBank/DDBJ whole genome shotgun (WGS) entry which is preliminary data.</text>
</comment>
<dbReference type="Gene3D" id="2.60.40.10">
    <property type="entry name" value="Immunoglobulins"/>
    <property type="match status" value="1"/>
</dbReference>
<feature type="chain" id="PRO_5045900920" description="Beta-lactamase" evidence="1">
    <location>
        <begin position="34"/>
        <end position="423"/>
    </location>
</feature>
<dbReference type="Gene3D" id="3.40.710.10">
    <property type="entry name" value="DD-peptidase/beta-lactamase superfamily"/>
    <property type="match status" value="1"/>
</dbReference>
<gene>
    <name evidence="4" type="ORF">GCM10009668_17850</name>
</gene>
<dbReference type="RefSeq" id="WP_343993507.1">
    <property type="nucleotide sequence ID" value="NZ_BAAALG010000007.1"/>
</dbReference>
<name>A0ABN1TTS6_9ACTN</name>